<evidence type="ECO:0000256" key="4">
    <source>
        <dbReference type="ARBA" id="ARBA00023172"/>
    </source>
</evidence>
<evidence type="ECO:0000256" key="7">
    <source>
        <dbReference type="SAM" id="Phobius"/>
    </source>
</evidence>
<feature type="transmembrane region" description="Helical" evidence="7">
    <location>
        <begin position="44"/>
        <end position="64"/>
    </location>
</feature>
<evidence type="ECO:0000256" key="5">
    <source>
        <dbReference type="SAM" id="Coils"/>
    </source>
</evidence>
<feature type="compositionally biased region" description="Basic and acidic residues" evidence="6">
    <location>
        <begin position="529"/>
        <end position="549"/>
    </location>
</feature>
<dbReference type="Proteomes" id="UP001165283">
    <property type="component" value="Unassembled WGS sequence"/>
</dbReference>
<keyword evidence="7" id="KW-1133">Transmembrane helix</keyword>
<comment type="similarity">
    <text evidence="2">Belongs to the RmuC family.</text>
</comment>
<evidence type="ECO:0000313" key="9">
    <source>
        <dbReference type="Proteomes" id="UP001165283"/>
    </source>
</evidence>
<protein>
    <submittedName>
        <fullName evidence="8">DNA recombination protein RmuC</fullName>
    </submittedName>
</protein>
<organism evidence="8 9">
    <name type="scientific">Pseudonocardia humida</name>
    <dbReference type="NCBI Taxonomy" id="2800819"/>
    <lineage>
        <taxon>Bacteria</taxon>
        <taxon>Bacillati</taxon>
        <taxon>Actinomycetota</taxon>
        <taxon>Actinomycetes</taxon>
        <taxon>Pseudonocardiales</taxon>
        <taxon>Pseudonocardiaceae</taxon>
        <taxon>Pseudonocardia</taxon>
    </lineage>
</organism>
<keyword evidence="4" id="KW-0233">DNA recombination</keyword>
<evidence type="ECO:0000313" key="8">
    <source>
        <dbReference type="EMBL" id="MCO1657637.1"/>
    </source>
</evidence>
<keyword evidence="3 5" id="KW-0175">Coiled coil</keyword>
<sequence length="563" mass="60044">MDADLLDHAFDRSPIRPPEPGASAADPSRLRCTLGDVSTTSFPLLLLGLVVGALLGAGAAWLVLSTRAKVAAADAGKAAADASAMARADAAGLRAERAGLLERLATLTEQHERAVDEARHAQTEAAAAHAALRGEREASAQREELLTRRDAELKEAFRALSADALARNNEQFVALAEGRIKEATAALRAKADGDAVAREKSIGTLLDPMAATLAKVEGQLRAVEKERESAYAGLREQVIAMRSSSERLQDETKQLVNALRAPQVRGRWGELQLERIVQLAGMVEHCDFSTQVVGHGEDGGVRPDMVVRLAGGKQVVVDAKVPFAAYLEAVESRDPDVHRERLAAHARQLRQHVDALSAKSYWEAFAPSPEFVVLFVPGDPFLEAALQADPSLMEYAFASNVVITTPTTLIALLRTVAYSWRQEALARNAAQVHQLGKELHSRLATMGTHVAKLGRSLDTAVSSYNQTVSSLEARVLVTARKLTDLAVADGELAEPGQVERTPRTISAPELVASAADSLIALHGVVRAEPAARDADDDPGRGDAGHDERTGQGGWPEGRATVTG</sequence>
<evidence type="ECO:0000256" key="1">
    <source>
        <dbReference type="ARBA" id="ARBA00003416"/>
    </source>
</evidence>
<comment type="function">
    <text evidence="1">Involved in DNA recombination.</text>
</comment>
<keyword evidence="7" id="KW-0472">Membrane</keyword>
<evidence type="ECO:0000256" key="3">
    <source>
        <dbReference type="ARBA" id="ARBA00023054"/>
    </source>
</evidence>
<gene>
    <name evidence="8" type="primary">rmuC</name>
    <name evidence="8" type="ORF">KDL28_21490</name>
</gene>
<feature type="region of interest" description="Disordered" evidence="6">
    <location>
        <begin position="1"/>
        <end position="27"/>
    </location>
</feature>
<feature type="region of interest" description="Disordered" evidence="6">
    <location>
        <begin position="529"/>
        <end position="563"/>
    </location>
</feature>
<dbReference type="PANTHER" id="PTHR30563">
    <property type="entry name" value="DNA RECOMBINATION PROTEIN RMUC"/>
    <property type="match status" value="1"/>
</dbReference>
<keyword evidence="7" id="KW-0812">Transmembrane</keyword>
<evidence type="ECO:0000256" key="2">
    <source>
        <dbReference type="ARBA" id="ARBA00009840"/>
    </source>
</evidence>
<dbReference type="EMBL" id="JAGSOV010000045">
    <property type="protein sequence ID" value="MCO1657637.1"/>
    <property type="molecule type" value="Genomic_DNA"/>
</dbReference>
<dbReference type="Pfam" id="PF02646">
    <property type="entry name" value="RmuC"/>
    <property type="match status" value="1"/>
</dbReference>
<dbReference type="InterPro" id="IPR003798">
    <property type="entry name" value="DNA_recombination_RmuC"/>
</dbReference>
<accession>A0ABT1A3S0</accession>
<reference evidence="8" key="1">
    <citation type="submission" date="2021-04" db="EMBL/GenBank/DDBJ databases">
        <title>Pseudonocardia sp. nov., isolated from sandy soil of mangrove forest.</title>
        <authorList>
            <person name="Zan Z."/>
            <person name="Huang R."/>
            <person name="Liu W."/>
        </authorList>
    </citation>
    <scope>NUCLEOTIDE SEQUENCE</scope>
    <source>
        <strain evidence="8">S2-4</strain>
    </source>
</reference>
<feature type="coiled-coil region" evidence="5">
    <location>
        <begin position="90"/>
        <end position="124"/>
    </location>
</feature>
<proteinExistence type="inferred from homology"/>
<dbReference type="PANTHER" id="PTHR30563:SF0">
    <property type="entry name" value="DNA RECOMBINATION PROTEIN RMUC"/>
    <property type="match status" value="1"/>
</dbReference>
<name>A0ABT1A3S0_9PSEU</name>
<keyword evidence="9" id="KW-1185">Reference proteome</keyword>
<evidence type="ECO:0000256" key="6">
    <source>
        <dbReference type="SAM" id="MobiDB-lite"/>
    </source>
</evidence>
<feature type="compositionally biased region" description="Basic and acidic residues" evidence="6">
    <location>
        <begin position="1"/>
        <end position="14"/>
    </location>
</feature>
<comment type="caution">
    <text evidence="8">The sequence shown here is derived from an EMBL/GenBank/DDBJ whole genome shotgun (WGS) entry which is preliminary data.</text>
</comment>